<dbReference type="PANTHER" id="PTHR45138">
    <property type="entry name" value="REGULATORY COMPONENTS OF SENSORY TRANSDUCTION SYSTEM"/>
    <property type="match status" value="1"/>
</dbReference>
<dbReference type="AlphaFoldDB" id="A0A7X4LLT4"/>
<name>A0A7X4LLT4_9VIBR</name>
<dbReference type="GO" id="GO:1902201">
    <property type="term" value="P:negative regulation of bacterial-type flagellum-dependent cell motility"/>
    <property type="evidence" value="ECO:0007669"/>
    <property type="project" value="TreeGrafter"/>
</dbReference>
<dbReference type="CDD" id="cd01949">
    <property type="entry name" value="GGDEF"/>
    <property type="match status" value="1"/>
</dbReference>
<dbReference type="EC" id="2.7.7.65" evidence="2"/>
<sequence length="561" mass="63518">MIRYVALLLAVFFPFFPVFAHPIIESNNARIDISSMDYFQEQPNSPLSLLEAKKRFQNDEAISAKTRSLTFGISNKATWIRLSVYNDTMQTVQRRLRAGQIWVEKLDVYLVHNGEVLSHWLTGDGQHANHHLLPDIGYVFNVQLPPGESSIYIRGYSLDPLTLPIQLQDYSVAQLSDVISHMISGGLYGVLLTLIGYNVVLYLTLKQTVSLYYCLYISCFIIMNLGYSGYAFAWVYPHYPLLQNYATLFFMVFHGVCGLLFVSCFLNLPTRMPKANRVLKIYSIIAVVASLVLCVTQQHLWGSFLSFSFLAITTLMLIGIGIVNLGKTADSIYFLVAVTFSMFGLFITTLSVWGIIPYTYIGYNSAGYGVLIEASILAIILANRLKGIEQERITANYLASYDPLTLLRNRRSFVDVGRQRLHSDMTSQSPTSFVMMDIDHFKRINDTYGHHVGDKVLTHVATFLKENVRTQDVLARWGGEEMVLLLSDMDKDDACTFAESLRERIQNMPLHVDEEDIDITISFGVACTQSHNRTLDALYKQADIACYQAKSLGRNRVEAYR</sequence>
<dbReference type="GO" id="GO:0005886">
    <property type="term" value="C:plasma membrane"/>
    <property type="evidence" value="ECO:0007669"/>
    <property type="project" value="TreeGrafter"/>
</dbReference>
<dbReference type="InterPro" id="IPR029787">
    <property type="entry name" value="Nucleotide_cyclase"/>
</dbReference>
<dbReference type="GO" id="GO:0052621">
    <property type="term" value="F:diguanylate cyclase activity"/>
    <property type="evidence" value="ECO:0007669"/>
    <property type="project" value="UniProtKB-EC"/>
</dbReference>
<dbReference type="Gene3D" id="3.30.70.270">
    <property type="match status" value="1"/>
</dbReference>
<dbReference type="Pfam" id="PF00990">
    <property type="entry name" value="GGDEF"/>
    <property type="match status" value="1"/>
</dbReference>
<dbReference type="InterPro" id="IPR050469">
    <property type="entry name" value="Diguanylate_Cyclase"/>
</dbReference>
<evidence type="ECO:0000313" key="6">
    <source>
        <dbReference type="EMBL" id="MZI94307.1"/>
    </source>
</evidence>
<dbReference type="SMART" id="SM00267">
    <property type="entry name" value="GGDEF"/>
    <property type="match status" value="1"/>
</dbReference>
<dbReference type="PANTHER" id="PTHR45138:SF9">
    <property type="entry name" value="DIGUANYLATE CYCLASE DGCM-RELATED"/>
    <property type="match status" value="1"/>
</dbReference>
<comment type="caution">
    <text evidence="6">The sequence shown here is derived from an EMBL/GenBank/DDBJ whole genome shotgun (WGS) entry which is preliminary data.</text>
</comment>
<protein>
    <recommendedName>
        <fullName evidence="2">diguanylate cyclase</fullName>
        <ecNumber evidence="2">2.7.7.65</ecNumber>
    </recommendedName>
</protein>
<evidence type="ECO:0000259" key="5">
    <source>
        <dbReference type="PROSITE" id="PS50887"/>
    </source>
</evidence>
<feature type="transmembrane region" description="Helical" evidence="4">
    <location>
        <begin position="362"/>
        <end position="382"/>
    </location>
</feature>
<dbReference type="EMBL" id="WEKT01000026">
    <property type="protein sequence ID" value="MZI94307.1"/>
    <property type="molecule type" value="Genomic_DNA"/>
</dbReference>
<gene>
    <name evidence="6" type="ORF">F9817_14010</name>
</gene>
<dbReference type="InterPro" id="IPR043128">
    <property type="entry name" value="Rev_trsase/Diguanyl_cyclase"/>
</dbReference>
<comment type="cofactor">
    <cofactor evidence="1">
        <name>Mg(2+)</name>
        <dbReference type="ChEBI" id="CHEBI:18420"/>
    </cofactor>
</comment>
<dbReference type="FunFam" id="3.30.70.270:FF:000001">
    <property type="entry name" value="Diguanylate cyclase domain protein"/>
    <property type="match status" value="1"/>
</dbReference>
<feature type="transmembrane region" description="Helical" evidence="4">
    <location>
        <begin position="212"/>
        <end position="233"/>
    </location>
</feature>
<keyword evidence="7" id="KW-1185">Reference proteome</keyword>
<feature type="transmembrane region" description="Helical" evidence="4">
    <location>
        <begin position="278"/>
        <end position="298"/>
    </location>
</feature>
<evidence type="ECO:0000256" key="1">
    <source>
        <dbReference type="ARBA" id="ARBA00001946"/>
    </source>
</evidence>
<dbReference type="InterPro" id="IPR011622">
    <property type="entry name" value="7TMR_DISM_rcpt_extracell_dom2"/>
</dbReference>
<feature type="transmembrane region" description="Helical" evidence="4">
    <location>
        <begin position="185"/>
        <end position="205"/>
    </location>
</feature>
<dbReference type="RefSeq" id="WP_161156590.1">
    <property type="nucleotide sequence ID" value="NZ_WEKT01000026.1"/>
</dbReference>
<feature type="domain" description="GGDEF" evidence="5">
    <location>
        <begin position="429"/>
        <end position="561"/>
    </location>
</feature>
<dbReference type="PROSITE" id="PS50887">
    <property type="entry name" value="GGDEF"/>
    <property type="match status" value="1"/>
</dbReference>
<dbReference type="GO" id="GO:0043709">
    <property type="term" value="P:cell adhesion involved in single-species biofilm formation"/>
    <property type="evidence" value="ECO:0007669"/>
    <property type="project" value="TreeGrafter"/>
</dbReference>
<dbReference type="InterPro" id="IPR000160">
    <property type="entry name" value="GGDEF_dom"/>
</dbReference>
<dbReference type="Pfam" id="PF07695">
    <property type="entry name" value="7TMR-DISM_7TM"/>
    <property type="match status" value="1"/>
</dbReference>
<keyword evidence="4" id="KW-0472">Membrane</keyword>
<feature type="transmembrane region" description="Helical" evidence="4">
    <location>
        <begin position="245"/>
        <end position="266"/>
    </location>
</feature>
<dbReference type="Proteomes" id="UP000462621">
    <property type="component" value="Unassembled WGS sequence"/>
</dbReference>
<proteinExistence type="predicted"/>
<dbReference type="Pfam" id="PF07696">
    <property type="entry name" value="7TMR-DISMED2"/>
    <property type="match status" value="1"/>
</dbReference>
<feature type="transmembrane region" description="Helical" evidence="4">
    <location>
        <begin position="332"/>
        <end position="356"/>
    </location>
</feature>
<comment type="catalytic activity">
    <reaction evidence="3">
        <text>2 GTP = 3',3'-c-di-GMP + 2 diphosphate</text>
        <dbReference type="Rhea" id="RHEA:24898"/>
        <dbReference type="ChEBI" id="CHEBI:33019"/>
        <dbReference type="ChEBI" id="CHEBI:37565"/>
        <dbReference type="ChEBI" id="CHEBI:58805"/>
        <dbReference type="EC" id="2.7.7.65"/>
    </reaction>
</comment>
<reference evidence="6 7" key="1">
    <citation type="submission" date="2019-10" db="EMBL/GenBank/DDBJ databases">
        <title>Vibrio sp. nov. isolated from a shrimp pond.</title>
        <authorList>
            <person name="Gomez-Gil B."/>
            <person name="Enciso-Ibarra J."/>
            <person name="Enciso-Ibarra K."/>
            <person name="Bolan-Mejia C."/>
        </authorList>
    </citation>
    <scope>NUCLEOTIDE SEQUENCE [LARGE SCALE GENOMIC DNA]</scope>
    <source>
        <strain evidence="6 7">CAIM 722</strain>
    </source>
</reference>
<evidence type="ECO:0000256" key="4">
    <source>
        <dbReference type="SAM" id="Phobius"/>
    </source>
</evidence>
<keyword evidence="4" id="KW-1133">Transmembrane helix</keyword>
<evidence type="ECO:0000256" key="3">
    <source>
        <dbReference type="ARBA" id="ARBA00034247"/>
    </source>
</evidence>
<keyword evidence="4" id="KW-0812">Transmembrane</keyword>
<dbReference type="SUPFAM" id="SSF55073">
    <property type="entry name" value="Nucleotide cyclase"/>
    <property type="match status" value="1"/>
</dbReference>
<evidence type="ECO:0000256" key="2">
    <source>
        <dbReference type="ARBA" id="ARBA00012528"/>
    </source>
</evidence>
<accession>A0A7X4LLT4</accession>
<feature type="transmembrane region" description="Helical" evidence="4">
    <location>
        <begin position="304"/>
        <end position="325"/>
    </location>
</feature>
<dbReference type="Gene3D" id="2.60.40.2380">
    <property type="match status" value="1"/>
</dbReference>
<organism evidence="6 7">
    <name type="scientific">Vibrio eleionomae</name>
    <dbReference type="NCBI Taxonomy" id="2653505"/>
    <lineage>
        <taxon>Bacteria</taxon>
        <taxon>Pseudomonadati</taxon>
        <taxon>Pseudomonadota</taxon>
        <taxon>Gammaproteobacteria</taxon>
        <taxon>Vibrionales</taxon>
        <taxon>Vibrionaceae</taxon>
        <taxon>Vibrio</taxon>
    </lineage>
</organism>
<evidence type="ECO:0000313" key="7">
    <source>
        <dbReference type="Proteomes" id="UP000462621"/>
    </source>
</evidence>
<dbReference type="NCBIfam" id="TIGR00254">
    <property type="entry name" value="GGDEF"/>
    <property type="match status" value="1"/>
</dbReference>
<dbReference type="InterPro" id="IPR011623">
    <property type="entry name" value="7TMR_DISM_rcpt_extracell_dom1"/>
</dbReference>